<name>A0A166HSA6_9AGAM</name>
<dbReference type="Proteomes" id="UP000076798">
    <property type="component" value="Unassembled WGS sequence"/>
</dbReference>
<dbReference type="PANTHER" id="PTHR11089">
    <property type="entry name" value="GTP-BINDING PROTEIN-RELATED"/>
    <property type="match status" value="1"/>
</dbReference>
<dbReference type="SUPFAM" id="SSF52540">
    <property type="entry name" value="P-loop containing nucleoside triphosphate hydrolases"/>
    <property type="match status" value="1"/>
</dbReference>
<sequence>MPQIRKKTSKRGTSFQRSKIRHKVSESHRKAKRAAKKNPQWKSKHKKDPGIPNNLPFKEEILAEIAETRRLAEEKKQKLKEQRKAAKAGTDTKATEDDKDEEEEGSEAVSSAKIVTASTAGPSKPAPKKKVEEAPLLLDQEFPHLKAVIDKADVLLEVLDARDPLSFRSEYLENLAQSSKKLVFVLNKIDTVPRETLVAWLDYLRPIAPAFLFRSASEFLPRESEKRVEPVKGKEREDSADDAVGVDALLECLEIFAKEKGSEPLTVAVAGITNSGKSSVVNSLARRAASPVYSLATLGEGHSSTPYPINVPITTSNHKISVIDTPGLVWEKQEEDESTGRELAMRRGHDVLMRSRGKIEKMKDPIPAISYLISRADVEDLMLHYTLPAFGSSDHEAFLRAVARANGFVKKGGFLDLTGAAKLVLRDWSVGKIPYYTTPPSSPSTPSPSSQLDTVKAIYGRADEAAIATTRTRKERRLAEGLVRLSPGSVDTRPVALIPTVETPAFHDFGDDDEMEDDDEAQQESDKDSDAESEAIESEPEEDEEVAPSSKRKRVVQEPLPERPVKVKKVTFAATKTKTKTKPTKKEKPAPAQSKGPVARPAKSAPQKPAKASGKSGQGQSYDFSQFF</sequence>
<evidence type="ECO:0000256" key="5">
    <source>
        <dbReference type="SAM" id="MobiDB-lite"/>
    </source>
</evidence>
<accession>A0A166HSA6</accession>
<feature type="compositionally biased region" description="Acidic residues" evidence="5">
    <location>
        <begin position="97"/>
        <end position="106"/>
    </location>
</feature>
<evidence type="ECO:0000256" key="2">
    <source>
        <dbReference type="ARBA" id="ARBA00022741"/>
    </source>
</evidence>
<dbReference type="AlphaFoldDB" id="A0A166HSA6"/>
<evidence type="ECO:0000256" key="1">
    <source>
        <dbReference type="ARBA" id="ARBA00004123"/>
    </source>
</evidence>
<dbReference type="Gene3D" id="1.10.1580.10">
    <property type="match status" value="1"/>
</dbReference>
<dbReference type="GO" id="GO:0005525">
    <property type="term" value="F:GTP binding"/>
    <property type="evidence" value="ECO:0007669"/>
    <property type="project" value="UniProtKB-KW"/>
</dbReference>
<evidence type="ECO:0000313" key="8">
    <source>
        <dbReference type="EMBL" id="KZT43036.1"/>
    </source>
</evidence>
<dbReference type="GO" id="GO:0005730">
    <property type="term" value="C:nucleolus"/>
    <property type="evidence" value="ECO:0007669"/>
    <property type="project" value="TreeGrafter"/>
</dbReference>
<proteinExistence type="predicted"/>
<evidence type="ECO:0000313" key="9">
    <source>
        <dbReference type="Proteomes" id="UP000076798"/>
    </source>
</evidence>
<feature type="compositionally biased region" description="Basic residues" evidence="5">
    <location>
        <begin position="1"/>
        <end position="10"/>
    </location>
</feature>
<dbReference type="Gene3D" id="3.40.50.300">
    <property type="entry name" value="P-loop containing nucleotide triphosphate hydrolases"/>
    <property type="match status" value="1"/>
</dbReference>
<feature type="region of interest" description="Disordered" evidence="5">
    <location>
        <begin position="73"/>
        <end position="129"/>
    </location>
</feature>
<feature type="domain" description="Guanine nucleotide-binding protein-like 3 N-terminal" evidence="7">
    <location>
        <begin position="16"/>
        <end position="88"/>
    </location>
</feature>
<evidence type="ECO:0000256" key="3">
    <source>
        <dbReference type="ARBA" id="ARBA00023134"/>
    </source>
</evidence>
<evidence type="ECO:0000259" key="6">
    <source>
        <dbReference type="Pfam" id="PF01926"/>
    </source>
</evidence>
<reference evidence="8 9" key="1">
    <citation type="journal article" date="2016" name="Mol. Biol. Evol.">
        <title>Comparative Genomics of Early-Diverging Mushroom-Forming Fungi Provides Insights into the Origins of Lignocellulose Decay Capabilities.</title>
        <authorList>
            <person name="Nagy L.G."/>
            <person name="Riley R."/>
            <person name="Tritt A."/>
            <person name="Adam C."/>
            <person name="Daum C."/>
            <person name="Floudas D."/>
            <person name="Sun H."/>
            <person name="Yadav J.S."/>
            <person name="Pangilinan J."/>
            <person name="Larsson K.H."/>
            <person name="Matsuura K."/>
            <person name="Barry K."/>
            <person name="Labutti K."/>
            <person name="Kuo R."/>
            <person name="Ohm R.A."/>
            <person name="Bhattacharya S.S."/>
            <person name="Shirouzu T."/>
            <person name="Yoshinaga Y."/>
            <person name="Martin F.M."/>
            <person name="Grigoriev I.V."/>
            <person name="Hibbett D.S."/>
        </authorList>
    </citation>
    <scope>NUCLEOTIDE SEQUENCE [LARGE SCALE GENOMIC DNA]</scope>
    <source>
        <strain evidence="8 9">HHB10207 ss-3</strain>
    </source>
</reference>
<feature type="compositionally biased region" description="Basic and acidic residues" evidence="5">
    <location>
        <begin position="73"/>
        <end position="84"/>
    </location>
</feature>
<feature type="domain" description="G" evidence="6">
    <location>
        <begin position="266"/>
        <end position="352"/>
    </location>
</feature>
<dbReference type="STRING" id="1314776.A0A166HSA6"/>
<feature type="compositionally biased region" description="Polar residues" evidence="5">
    <location>
        <begin position="618"/>
        <end position="628"/>
    </location>
</feature>
<organism evidence="8 9">
    <name type="scientific">Sistotremastrum suecicum HHB10207 ss-3</name>
    <dbReference type="NCBI Taxonomy" id="1314776"/>
    <lineage>
        <taxon>Eukaryota</taxon>
        <taxon>Fungi</taxon>
        <taxon>Dikarya</taxon>
        <taxon>Basidiomycota</taxon>
        <taxon>Agaricomycotina</taxon>
        <taxon>Agaricomycetes</taxon>
        <taxon>Sistotremastrales</taxon>
        <taxon>Sistotremastraceae</taxon>
        <taxon>Sistotremastrum</taxon>
    </lineage>
</organism>
<keyword evidence="3" id="KW-0342">GTP-binding</keyword>
<dbReference type="Pfam" id="PF01926">
    <property type="entry name" value="MMR_HSR1"/>
    <property type="match status" value="1"/>
</dbReference>
<protein>
    <recommendedName>
        <fullName evidence="10">P-loop containing nucleoside triphosphate hydrolase protein</fullName>
    </recommendedName>
</protein>
<evidence type="ECO:0000256" key="4">
    <source>
        <dbReference type="ARBA" id="ARBA00023242"/>
    </source>
</evidence>
<dbReference type="InterPro" id="IPR050755">
    <property type="entry name" value="TRAFAC_YlqF/YawG_RiboMat"/>
</dbReference>
<dbReference type="InterPro" id="IPR014813">
    <property type="entry name" value="Gnl3_N_dom"/>
</dbReference>
<keyword evidence="9" id="KW-1185">Reference proteome</keyword>
<evidence type="ECO:0008006" key="10">
    <source>
        <dbReference type="Google" id="ProtNLM"/>
    </source>
</evidence>
<dbReference type="EMBL" id="KV428010">
    <property type="protein sequence ID" value="KZT43036.1"/>
    <property type="molecule type" value="Genomic_DNA"/>
</dbReference>
<comment type="subcellular location">
    <subcellularLocation>
        <location evidence="1">Nucleus</location>
    </subcellularLocation>
</comment>
<dbReference type="InterPro" id="IPR023179">
    <property type="entry name" value="GTP-bd_ortho_bundle_sf"/>
</dbReference>
<dbReference type="OrthoDB" id="10266128at2759"/>
<feature type="compositionally biased region" description="Acidic residues" evidence="5">
    <location>
        <begin position="531"/>
        <end position="546"/>
    </location>
</feature>
<evidence type="ECO:0000259" key="7">
    <source>
        <dbReference type="Pfam" id="PF08701"/>
    </source>
</evidence>
<keyword evidence="2" id="KW-0547">Nucleotide-binding</keyword>
<feature type="region of interest" description="Disordered" evidence="5">
    <location>
        <begin position="494"/>
        <end position="628"/>
    </location>
</feature>
<feature type="compositionally biased region" description="Low complexity" evidence="5">
    <location>
        <begin position="601"/>
        <end position="615"/>
    </location>
</feature>
<dbReference type="InterPro" id="IPR027417">
    <property type="entry name" value="P-loop_NTPase"/>
</dbReference>
<gene>
    <name evidence="8" type="ORF">SISSUDRAFT_1058166</name>
</gene>
<dbReference type="Pfam" id="PF08701">
    <property type="entry name" value="GN3L_Grn1"/>
    <property type="match status" value="1"/>
</dbReference>
<dbReference type="PANTHER" id="PTHR11089:SF30">
    <property type="entry name" value="GUANINE NUCLEOTIDE-BINDING PROTEIN-LIKE 3 HOMOLOG"/>
    <property type="match status" value="1"/>
</dbReference>
<feature type="compositionally biased region" description="Acidic residues" evidence="5">
    <location>
        <begin position="510"/>
        <end position="523"/>
    </location>
</feature>
<dbReference type="InterPro" id="IPR006073">
    <property type="entry name" value="GTP-bd"/>
</dbReference>
<feature type="region of interest" description="Disordered" evidence="5">
    <location>
        <begin position="1"/>
        <end position="56"/>
    </location>
</feature>
<keyword evidence="4" id="KW-0539">Nucleus</keyword>